<dbReference type="RefSeq" id="WP_062628541.1">
    <property type="nucleotide sequence ID" value="NZ_CAXOUQ010000026.1"/>
</dbReference>
<proteinExistence type="predicted"/>
<evidence type="ECO:0000313" key="2">
    <source>
        <dbReference type="Proteomes" id="UP000075816"/>
    </source>
</evidence>
<name>A0A162IYR6_9FUSO</name>
<accession>A0A162IYR6</accession>
<protein>
    <submittedName>
        <fullName evidence="1">Uncharacterized protein</fullName>
    </submittedName>
</protein>
<evidence type="ECO:0000313" key="1">
    <source>
        <dbReference type="EMBL" id="KYL04718.1"/>
    </source>
</evidence>
<dbReference type="Proteomes" id="UP000075816">
    <property type="component" value="Unassembled WGS sequence"/>
</dbReference>
<gene>
    <name evidence="1" type="ORF">A2J07_05275</name>
</gene>
<organism evidence="1 2">
    <name type="scientific">Fusobacterium necrophorum subsp. funduliforme</name>
    <dbReference type="NCBI Taxonomy" id="143387"/>
    <lineage>
        <taxon>Bacteria</taxon>
        <taxon>Fusobacteriati</taxon>
        <taxon>Fusobacteriota</taxon>
        <taxon>Fusobacteriia</taxon>
        <taxon>Fusobacteriales</taxon>
        <taxon>Fusobacteriaceae</taxon>
        <taxon>Fusobacterium</taxon>
    </lineage>
</organism>
<sequence length="157" mass="18464">MEEYYIIKKNGKLIAIIEANQFLNAKNNGFLKGVGELEIQEVGHQDRAKLFQEPEILLVKDKDSREKLKEKLFVLEMVEKIKNQLMVEKDMDLILPEKAREFLPQIQQELTKEGIVLQHPLRECIYDIDPLSKFQVKLEREKANKERGWGRSRDDEA</sequence>
<dbReference type="EMBL" id="LVEA01000031">
    <property type="protein sequence ID" value="KYL04718.1"/>
    <property type="molecule type" value="Genomic_DNA"/>
</dbReference>
<comment type="caution">
    <text evidence="1">The sequence shown here is derived from an EMBL/GenBank/DDBJ whole genome shotgun (WGS) entry which is preliminary data.</text>
</comment>
<reference evidence="1 2" key="1">
    <citation type="submission" date="2016-03" db="EMBL/GenBank/DDBJ databases">
        <title>Comparative genomics of human isolates of Fusobacterium necrophorum.</title>
        <authorList>
            <person name="Jensen A."/>
            <person name="Bank S."/>
            <person name="Andersen P.S."/>
            <person name="Kristensen L.H."/>
            <person name="Prag J."/>
        </authorList>
    </citation>
    <scope>NUCLEOTIDE SEQUENCE [LARGE SCALE GENOMIC DNA]</scope>
    <source>
        <strain evidence="1 2">LS_1264</strain>
    </source>
</reference>
<dbReference type="AlphaFoldDB" id="A0A162IYR6"/>